<dbReference type="InterPro" id="IPR003615">
    <property type="entry name" value="HNH_nuc"/>
</dbReference>
<gene>
    <name evidence="3" type="ORF">CPB84DRAFT_1687646</name>
</gene>
<comment type="caution">
    <text evidence="3">The sequence shown here is derived from an EMBL/GenBank/DDBJ whole genome shotgun (WGS) entry which is preliminary data.</text>
</comment>
<dbReference type="Proteomes" id="UP000724874">
    <property type="component" value="Unassembled WGS sequence"/>
</dbReference>
<sequence>MEATEQPDEPAFQVYASFPRVVAFGVDLDLSPSNWDWVHCLEIPIDTLSKLNFSPRPYKWIRYAIGVVVGAEGDLSSCAHELNVVDYDAVLPIESATLYYHTSDDERRRMFPLDPHMAPTNITSSASSPRKDDFRSAMADRDGRCVLAEVTLMGCDAVHLLAHSKGDEYISLYTERRSRDPAGDDIVREIDSIRNGILLNAITHRVLGKNVAFLPMPNFAMNTTDVDPSLPPGENRFTAHLFEPCELSLLVGRRPGSPIRVSDHKNWPPAILFDAVYATTILYHFGTTRVRVMIDKTWKNIFYEDGIMNRSQVEHKELIDAQVQDKQKTERQAQERNARLEHHERSNTSPFDLLMALPYILVPQDELRATFREAREKAEKEKQERLKEKVEAWNWQVISSGL</sequence>
<dbReference type="AlphaFoldDB" id="A0A9P5TH57"/>
<name>A0A9P5TH57_GYMJU</name>
<evidence type="ECO:0000313" key="4">
    <source>
        <dbReference type="Proteomes" id="UP000724874"/>
    </source>
</evidence>
<organism evidence="3 4">
    <name type="scientific">Gymnopilus junonius</name>
    <name type="common">Spectacular rustgill mushroom</name>
    <name type="synonym">Gymnopilus spectabilis subsp. junonius</name>
    <dbReference type="NCBI Taxonomy" id="109634"/>
    <lineage>
        <taxon>Eukaryota</taxon>
        <taxon>Fungi</taxon>
        <taxon>Dikarya</taxon>
        <taxon>Basidiomycota</taxon>
        <taxon>Agaricomycotina</taxon>
        <taxon>Agaricomycetes</taxon>
        <taxon>Agaricomycetidae</taxon>
        <taxon>Agaricales</taxon>
        <taxon>Agaricineae</taxon>
        <taxon>Hymenogastraceae</taxon>
        <taxon>Gymnopilus</taxon>
    </lineage>
</organism>
<dbReference type="EMBL" id="JADNYJ010000141">
    <property type="protein sequence ID" value="KAF8880335.1"/>
    <property type="molecule type" value="Genomic_DNA"/>
</dbReference>
<keyword evidence="4" id="KW-1185">Reference proteome</keyword>
<dbReference type="OrthoDB" id="3269637at2759"/>
<feature type="region of interest" description="Disordered" evidence="1">
    <location>
        <begin position="323"/>
        <end position="345"/>
    </location>
</feature>
<evidence type="ECO:0000313" key="3">
    <source>
        <dbReference type="EMBL" id="KAF8880335.1"/>
    </source>
</evidence>
<protein>
    <recommendedName>
        <fullName evidence="2">HNH nuclease domain-containing protein</fullName>
    </recommendedName>
</protein>
<accession>A0A9P5TH57</accession>
<feature type="domain" description="HNH nuclease" evidence="2">
    <location>
        <begin position="145"/>
        <end position="207"/>
    </location>
</feature>
<evidence type="ECO:0000259" key="2">
    <source>
        <dbReference type="Pfam" id="PF13391"/>
    </source>
</evidence>
<evidence type="ECO:0000256" key="1">
    <source>
        <dbReference type="SAM" id="MobiDB-lite"/>
    </source>
</evidence>
<proteinExistence type="predicted"/>
<dbReference type="Pfam" id="PF13391">
    <property type="entry name" value="HNH_2"/>
    <property type="match status" value="1"/>
</dbReference>
<reference evidence="3" key="1">
    <citation type="submission" date="2020-11" db="EMBL/GenBank/DDBJ databases">
        <authorList>
            <consortium name="DOE Joint Genome Institute"/>
            <person name="Ahrendt S."/>
            <person name="Riley R."/>
            <person name="Andreopoulos W."/>
            <person name="LaButti K."/>
            <person name="Pangilinan J."/>
            <person name="Ruiz-duenas F.J."/>
            <person name="Barrasa J.M."/>
            <person name="Sanchez-Garcia M."/>
            <person name="Camarero S."/>
            <person name="Miyauchi S."/>
            <person name="Serrano A."/>
            <person name="Linde D."/>
            <person name="Babiker R."/>
            <person name="Drula E."/>
            <person name="Ayuso-Fernandez I."/>
            <person name="Pacheco R."/>
            <person name="Padilla G."/>
            <person name="Ferreira P."/>
            <person name="Barriuso J."/>
            <person name="Kellner H."/>
            <person name="Castanera R."/>
            <person name="Alfaro M."/>
            <person name="Ramirez L."/>
            <person name="Pisabarro A.G."/>
            <person name="Kuo A."/>
            <person name="Tritt A."/>
            <person name="Lipzen A."/>
            <person name="He G."/>
            <person name="Yan M."/>
            <person name="Ng V."/>
            <person name="Cullen D."/>
            <person name="Martin F."/>
            <person name="Rosso M.-N."/>
            <person name="Henrissat B."/>
            <person name="Hibbett D."/>
            <person name="Martinez A.T."/>
            <person name="Grigoriev I.V."/>
        </authorList>
    </citation>
    <scope>NUCLEOTIDE SEQUENCE</scope>
    <source>
        <strain evidence="3">AH 44721</strain>
    </source>
</reference>